<keyword evidence="4" id="KW-0378">Hydrolase</keyword>
<reference evidence="7 8" key="1">
    <citation type="submission" date="2014-04" db="EMBL/GenBank/DDBJ databases">
        <title>Variable characteristics of bacteriocin-producing Streptococcus salivarius strains isolated from Malaysian subjects.</title>
        <authorList>
            <person name="Philip K."/>
            <person name="Barbour A."/>
        </authorList>
    </citation>
    <scope>NUCLEOTIDE SEQUENCE [LARGE SCALE GENOMIC DNA]</scope>
    <source>
        <strain evidence="7 8">NU10</strain>
    </source>
</reference>
<dbReference type="GO" id="GO:0003676">
    <property type="term" value="F:nucleic acid binding"/>
    <property type="evidence" value="ECO:0007669"/>
    <property type="project" value="InterPro"/>
</dbReference>
<dbReference type="GO" id="GO:0016787">
    <property type="term" value="F:hydrolase activity"/>
    <property type="evidence" value="ECO:0007669"/>
    <property type="project" value="InterPro"/>
</dbReference>
<gene>
    <name evidence="7" type="ORF">DL07_10385</name>
</gene>
<evidence type="ECO:0000313" key="7">
    <source>
        <dbReference type="EMBL" id="KEO46299.1"/>
    </source>
</evidence>
<dbReference type="InterPro" id="IPR044929">
    <property type="entry name" value="DNA/RNA_non-sp_Endonuclease_sf"/>
</dbReference>
<comment type="caution">
    <text evidence="7">The sequence shown here is derived from an EMBL/GenBank/DDBJ whole genome shotgun (WGS) entry which is preliminary data.</text>
</comment>
<dbReference type="GO" id="GO:0046872">
    <property type="term" value="F:metal ion binding"/>
    <property type="evidence" value="ECO:0007669"/>
    <property type="project" value="UniProtKB-KW"/>
</dbReference>
<dbReference type="PROSITE" id="PS01070">
    <property type="entry name" value="NUCLEASE_NON_SPEC"/>
    <property type="match status" value="1"/>
</dbReference>
<name>A0A074JJU2_STRSL</name>
<feature type="compositionally biased region" description="Low complexity" evidence="5">
    <location>
        <begin position="52"/>
        <end position="69"/>
    </location>
</feature>
<dbReference type="Pfam" id="PF01223">
    <property type="entry name" value="Endonuclease_NS"/>
    <property type="match status" value="1"/>
</dbReference>
<dbReference type="EMBL" id="JJMT01000006">
    <property type="protein sequence ID" value="KEO46299.1"/>
    <property type="molecule type" value="Genomic_DNA"/>
</dbReference>
<protein>
    <submittedName>
        <fullName evidence="7">DNA-entry nuclease</fullName>
    </submittedName>
</protein>
<dbReference type="Proteomes" id="UP000027855">
    <property type="component" value="Unassembled WGS sequence"/>
</dbReference>
<dbReference type="RefSeq" id="WP_037601172.1">
    <property type="nucleotide sequence ID" value="NZ_JADMQU010000001.1"/>
</dbReference>
<organism evidence="7 8">
    <name type="scientific">Streptococcus salivarius</name>
    <dbReference type="NCBI Taxonomy" id="1304"/>
    <lineage>
        <taxon>Bacteria</taxon>
        <taxon>Bacillati</taxon>
        <taxon>Bacillota</taxon>
        <taxon>Bacilli</taxon>
        <taxon>Lactobacillales</taxon>
        <taxon>Streptococcaceae</taxon>
        <taxon>Streptococcus</taxon>
    </lineage>
</organism>
<evidence type="ECO:0000256" key="2">
    <source>
        <dbReference type="ARBA" id="ARBA00022722"/>
    </source>
</evidence>
<evidence type="ECO:0000256" key="4">
    <source>
        <dbReference type="ARBA" id="ARBA00022759"/>
    </source>
</evidence>
<dbReference type="InterPro" id="IPR001604">
    <property type="entry name" value="Endo_G_ENPP1-like_dom"/>
</dbReference>
<evidence type="ECO:0000313" key="8">
    <source>
        <dbReference type="Proteomes" id="UP000027855"/>
    </source>
</evidence>
<keyword evidence="2" id="KW-0540">Nuclease</keyword>
<evidence type="ECO:0000256" key="5">
    <source>
        <dbReference type="SAM" id="MobiDB-lite"/>
    </source>
</evidence>
<evidence type="ECO:0000259" key="6">
    <source>
        <dbReference type="SMART" id="SM00892"/>
    </source>
</evidence>
<dbReference type="SMART" id="SM00892">
    <property type="entry name" value="Endonuclease_NS"/>
    <property type="match status" value="1"/>
</dbReference>
<evidence type="ECO:0000256" key="1">
    <source>
        <dbReference type="ARBA" id="ARBA00010052"/>
    </source>
</evidence>
<dbReference type="GO" id="GO:0004519">
    <property type="term" value="F:endonuclease activity"/>
    <property type="evidence" value="ECO:0007669"/>
    <property type="project" value="UniProtKB-KW"/>
</dbReference>
<dbReference type="InterPro" id="IPR018524">
    <property type="entry name" value="DNA/RNA_endonuclease_AS"/>
</dbReference>
<evidence type="ECO:0000256" key="3">
    <source>
        <dbReference type="ARBA" id="ARBA00022723"/>
    </source>
</evidence>
<proteinExistence type="inferred from homology"/>
<feature type="domain" description="DNA/RNA non-specific endonuclease/pyrophosphatase/phosphodiesterase" evidence="6">
    <location>
        <begin position="116"/>
        <end position="292"/>
    </location>
</feature>
<keyword evidence="3" id="KW-0479">Metal-binding</keyword>
<dbReference type="Gene3D" id="3.40.570.10">
    <property type="entry name" value="Extracellular Endonuclease, subunit A"/>
    <property type="match status" value="1"/>
</dbReference>
<sequence>MAKRKTSLTNKQKRQLVSLLIAVLIAVLGYIGTSNKLSPNNPIKQVASLVSGKSNNSVKSNGSTSGKSTPQEQLAETVMTSSVKSQLGNAIEWNGAGAYIVNGNKTNLNAKVSSQPYANNQVKTVQGQTVPTVANALLSKATRQYKNRQETGNGSTSWTPAGWHQVHNLSGEYSHAVDRGHLLGYALVGGIKGFDASTSNPENIAVQTAWANQANSESSTGQNYYESLVRKAQDKNKRVRYRVTLIYEGDNLIPSGSHLEAKSADGSLEFNVFVPNVQEGITLDYYSGKVTVN</sequence>
<keyword evidence="4" id="KW-0255">Endonuclease</keyword>
<dbReference type="AlphaFoldDB" id="A0A074JJU2"/>
<feature type="region of interest" description="Disordered" evidence="5">
    <location>
        <begin position="52"/>
        <end position="74"/>
    </location>
</feature>
<comment type="similarity">
    <text evidence="1">Belongs to the DNA/RNA non-specific endonuclease family.</text>
</comment>
<accession>A0A074JJU2</accession>